<comment type="caution">
    <text evidence="2">The sequence shown here is derived from an EMBL/GenBank/DDBJ whole genome shotgun (WGS) entry which is preliminary data.</text>
</comment>
<keyword evidence="3" id="KW-1185">Reference proteome</keyword>
<feature type="chain" id="PRO_5042215296" description="SH3 domain-containing protein" evidence="1">
    <location>
        <begin position="27"/>
        <end position="131"/>
    </location>
</feature>
<protein>
    <recommendedName>
        <fullName evidence="4">SH3 domain-containing protein</fullName>
    </recommendedName>
</protein>
<proteinExistence type="predicted"/>
<dbReference type="EMBL" id="JAMTCK010000001">
    <property type="protein sequence ID" value="MCP2163550.1"/>
    <property type="molecule type" value="Genomic_DNA"/>
</dbReference>
<reference evidence="2" key="1">
    <citation type="submission" date="2022-06" db="EMBL/GenBank/DDBJ databases">
        <title>Genomic Encyclopedia of Archaeal and Bacterial Type Strains, Phase II (KMG-II): from individual species to whole genera.</title>
        <authorList>
            <person name="Goeker M."/>
        </authorList>
    </citation>
    <scope>NUCLEOTIDE SEQUENCE</scope>
    <source>
        <strain evidence="2">DSM 43935</strain>
    </source>
</reference>
<name>A0AAE3KE72_9PSEU</name>
<organism evidence="2 3">
    <name type="scientific">Goodfellowiella coeruleoviolacea</name>
    <dbReference type="NCBI Taxonomy" id="334858"/>
    <lineage>
        <taxon>Bacteria</taxon>
        <taxon>Bacillati</taxon>
        <taxon>Actinomycetota</taxon>
        <taxon>Actinomycetes</taxon>
        <taxon>Pseudonocardiales</taxon>
        <taxon>Pseudonocardiaceae</taxon>
        <taxon>Goodfellowiella</taxon>
    </lineage>
</organism>
<dbReference type="Proteomes" id="UP001206128">
    <property type="component" value="Unassembled WGS sequence"/>
</dbReference>
<evidence type="ECO:0000256" key="1">
    <source>
        <dbReference type="SAM" id="SignalP"/>
    </source>
</evidence>
<feature type="signal peptide" evidence="1">
    <location>
        <begin position="1"/>
        <end position="26"/>
    </location>
</feature>
<evidence type="ECO:0000313" key="2">
    <source>
        <dbReference type="EMBL" id="MCP2163550.1"/>
    </source>
</evidence>
<sequence>MRKTRTLSLLASVVAVVAATATTASADTAAPAADSAPAGALAAPAQCTGSWIEVDSPNVGEWITARAKPDAASAAVFQIQEGSVSPCRKLVVGAGYNACGKYDANGWILIQNLGRLGWSGYIPSVCAFDYS</sequence>
<evidence type="ECO:0008006" key="4">
    <source>
        <dbReference type="Google" id="ProtNLM"/>
    </source>
</evidence>
<accession>A0AAE3KE72</accession>
<dbReference type="AlphaFoldDB" id="A0AAE3KE72"/>
<evidence type="ECO:0000313" key="3">
    <source>
        <dbReference type="Proteomes" id="UP001206128"/>
    </source>
</evidence>
<dbReference type="RefSeq" id="WP_253766284.1">
    <property type="nucleotide sequence ID" value="NZ_JAMTCK010000001.1"/>
</dbReference>
<keyword evidence="1" id="KW-0732">Signal</keyword>
<gene>
    <name evidence="2" type="ORF">LX83_000390</name>
</gene>